<evidence type="ECO:0000313" key="11">
    <source>
        <dbReference type="EMBL" id="GMR48111.1"/>
    </source>
</evidence>
<keyword evidence="4" id="KW-0337">GPI-anchor biosynthesis</keyword>
<evidence type="ECO:0000256" key="7">
    <source>
        <dbReference type="ARBA" id="ARBA00022989"/>
    </source>
</evidence>
<evidence type="ECO:0000256" key="6">
    <source>
        <dbReference type="ARBA" id="ARBA00022824"/>
    </source>
</evidence>
<keyword evidence="9" id="KW-0325">Glycoprotein</keyword>
<evidence type="ECO:0000256" key="2">
    <source>
        <dbReference type="ARBA" id="ARBA00004687"/>
    </source>
</evidence>
<name>A0AAN5CP55_9BILA</name>
<dbReference type="InterPro" id="IPR019540">
    <property type="entry name" value="PtdIno-glycan_biosynth_class_S"/>
</dbReference>
<keyword evidence="7 10" id="KW-1133">Transmembrane helix</keyword>
<keyword evidence="5 10" id="KW-0812">Transmembrane</keyword>
<evidence type="ECO:0008006" key="13">
    <source>
        <dbReference type="Google" id="ProtNLM"/>
    </source>
</evidence>
<gene>
    <name evidence="11" type="ORF">PMAYCL1PPCAC_18306</name>
</gene>
<protein>
    <recommendedName>
        <fullName evidence="13">GPI transamidase component PIG-S</fullName>
    </recommendedName>
</protein>
<dbReference type="Proteomes" id="UP001328107">
    <property type="component" value="Unassembled WGS sequence"/>
</dbReference>
<organism evidence="11 12">
    <name type="scientific">Pristionchus mayeri</name>
    <dbReference type="NCBI Taxonomy" id="1317129"/>
    <lineage>
        <taxon>Eukaryota</taxon>
        <taxon>Metazoa</taxon>
        <taxon>Ecdysozoa</taxon>
        <taxon>Nematoda</taxon>
        <taxon>Chromadorea</taxon>
        <taxon>Rhabditida</taxon>
        <taxon>Rhabditina</taxon>
        <taxon>Diplogasteromorpha</taxon>
        <taxon>Diplogasteroidea</taxon>
        <taxon>Neodiplogasteridae</taxon>
        <taxon>Pristionchus</taxon>
    </lineage>
</organism>
<evidence type="ECO:0000256" key="5">
    <source>
        <dbReference type="ARBA" id="ARBA00022692"/>
    </source>
</evidence>
<evidence type="ECO:0000256" key="9">
    <source>
        <dbReference type="ARBA" id="ARBA00023180"/>
    </source>
</evidence>
<dbReference type="PANTHER" id="PTHR21072:SF13">
    <property type="entry name" value="GPI TRANSAMIDASE COMPONENT PIG-S"/>
    <property type="match status" value="1"/>
</dbReference>
<evidence type="ECO:0000256" key="4">
    <source>
        <dbReference type="ARBA" id="ARBA00022502"/>
    </source>
</evidence>
<evidence type="ECO:0000313" key="12">
    <source>
        <dbReference type="Proteomes" id="UP001328107"/>
    </source>
</evidence>
<dbReference type="GO" id="GO:0006506">
    <property type="term" value="P:GPI anchor biosynthetic process"/>
    <property type="evidence" value="ECO:0007669"/>
    <property type="project" value="UniProtKB-KW"/>
</dbReference>
<dbReference type="PANTHER" id="PTHR21072">
    <property type="entry name" value="GPI TRANSAMIDASE COMPONENT PIG-S"/>
    <property type="match status" value="1"/>
</dbReference>
<evidence type="ECO:0000256" key="3">
    <source>
        <dbReference type="ARBA" id="ARBA00005316"/>
    </source>
</evidence>
<keyword evidence="6" id="KW-0256">Endoplasmic reticulum</keyword>
<reference evidence="12" key="1">
    <citation type="submission" date="2022-10" db="EMBL/GenBank/DDBJ databases">
        <title>Genome assembly of Pristionchus species.</title>
        <authorList>
            <person name="Yoshida K."/>
            <person name="Sommer R.J."/>
        </authorList>
    </citation>
    <scope>NUCLEOTIDE SEQUENCE [LARGE SCALE GENOMIC DNA]</scope>
    <source>
        <strain evidence="12">RS5460</strain>
    </source>
</reference>
<dbReference type="GO" id="GO:0016255">
    <property type="term" value="P:attachment of GPI anchor to protein"/>
    <property type="evidence" value="ECO:0007669"/>
    <property type="project" value="InterPro"/>
</dbReference>
<proteinExistence type="inferred from homology"/>
<comment type="caution">
    <text evidence="11">The sequence shown here is derived from an EMBL/GenBank/DDBJ whole genome shotgun (WGS) entry which is preliminary data.</text>
</comment>
<feature type="transmembrane region" description="Helical" evidence="10">
    <location>
        <begin position="506"/>
        <end position="530"/>
    </location>
</feature>
<evidence type="ECO:0000256" key="8">
    <source>
        <dbReference type="ARBA" id="ARBA00023136"/>
    </source>
</evidence>
<comment type="subcellular location">
    <subcellularLocation>
        <location evidence="1">Endoplasmic reticulum membrane</location>
        <topology evidence="1">Multi-pass membrane protein</topology>
    </subcellularLocation>
</comment>
<evidence type="ECO:0000256" key="10">
    <source>
        <dbReference type="SAM" id="Phobius"/>
    </source>
</evidence>
<keyword evidence="8 10" id="KW-0472">Membrane</keyword>
<accession>A0AAN5CP55</accession>
<feature type="transmembrane region" description="Helical" evidence="10">
    <location>
        <begin position="38"/>
        <end position="60"/>
    </location>
</feature>
<comment type="pathway">
    <text evidence="2">Glycolipid biosynthesis; glycosylphosphatidylinositol-anchor biosynthesis.</text>
</comment>
<dbReference type="AlphaFoldDB" id="A0AAN5CP55"/>
<dbReference type="EMBL" id="BTRK01000004">
    <property type="protein sequence ID" value="GMR48111.1"/>
    <property type="molecule type" value="Genomic_DNA"/>
</dbReference>
<evidence type="ECO:0000256" key="1">
    <source>
        <dbReference type="ARBA" id="ARBA00004477"/>
    </source>
</evidence>
<dbReference type="GO" id="GO:0042765">
    <property type="term" value="C:GPI-anchor transamidase complex"/>
    <property type="evidence" value="ECO:0007669"/>
    <property type="project" value="InterPro"/>
</dbReference>
<comment type="similarity">
    <text evidence="3">Belongs to the PIGS family.</text>
</comment>
<dbReference type="Pfam" id="PF10510">
    <property type="entry name" value="PIG-S"/>
    <property type="match status" value="1"/>
</dbReference>
<keyword evidence="12" id="KW-1185">Reference proteome</keyword>
<sequence>MDLSWIPGWKKEGEKERTVNEIRDARSKKYKEYSKGQYPYRMLSSLYIFSIVVILGVMAYEKKVVTYRAHFPTGEEKSNISVSIEISLIVTDASLNGIGEEVKSYMETSLEVLDQPLPVRIEGKVNTLNIRSLSWVLSDDSPSKSLDVFIALVPSKEWTHFSATSVYLTKGKWTLVQIRDDEDKAKLFSRIENLVTDVLLGIPHLGLIVKRDRRERMEPWRIATMSPEQQKRLTWDCNALSSSYSLRLVHLHTGCSSPSSCLSSSLPSTLLPSLYRFATLVKDVTTLSIRSEHIFDLYLPAFLEEDVQGRQTITQPNIHLLLKEIDSMASPTQSIDPQLKIIIIHSDQKIVIVDGEGEDVSGASVSEWGGVIVNTERVTENVISSLRMLLGVDSHLPASFKREAVPISQWELTRLWIRSVVDSSLRTKLSIRALRSLIKDIDNLVFSDDISSLISSSISSLSSALSNARMPSLIALRDAVVNAERALMDSSLLSLLYFPTEQKFGIFLPLIALYFAPAFFLLPRIIYYCIFRG</sequence>